<dbReference type="KEGG" id="mcd:MCRO_0725"/>
<evidence type="ECO:0000256" key="1">
    <source>
        <dbReference type="SAM" id="Phobius"/>
    </source>
</evidence>
<keyword evidence="1" id="KW-0472">Membrane</keyword>
<dbReference type="eggNOG" id="ENOG5031YKT">
    <property type="taxonomic scope" value="Bacteria"/>
</dbReference>
<feature type="transmembrane region" description="Helical" evidence="1">
    <location>
        <begin position="78"/>
        <end position="96"/>
    </location>
</feature>
<protein>
    <recommendedName>
        <fullName evidence="4">Transmembrane protein</fullName>
    </recommendedName>
</protein>
<dbReference type="STRING" id="512564.MCRO_0725"/>
<reference evidence="2 3" key="3">
    <citation type="journal article" date="2011" name="J. Bacteriol.">
        <title>Genome sequences of Mycoplasma alligatoris A21JP2T and Mycoplasma crocodyli MP145T.</title>
        <authorList>
            <person name="Brown D.R."/>
            <person name="Farmerie W.G."/>
            <person name="May M."/>
            <person name="Benders G.A."/>
            <person name="Durkin A.S."/>
            <person name="Hlavinka K."/>
            <person name="Hostetler J."/>
            <person name="Jackson J."/>
            <person name="Johnson J."/>
            <person name="Miller R.H."/>
            <person name="Paralanov V."/>
            <person name="Radune D."/>
            <person name="Szczypinski B."/>
            <person name="Glass J.I."/>
        </authorList>
    </citation>
    <scope>NUCLEOTIDE SEQUENCE [LARGE SCALE GENOMIC DNA]</scope>
    <source>
        <strain evidence="3">ATCC 51981 / MP145</strain>
    </source>
</reference>
<gene>
    <name evidence="2" type="ordered locus">MCRO_0725</name>
</gene>
<dbReference type="Proteomes" id="UP000001845">
    <property type="component" value="Chromosome"/>
</dbReference>
<reference evidence="3" key="1">
    <citation type="submission" date="2010-03" db="EMBL/GenBank/DDBJ databases">
        <title>The complete genome of Mycoplasma crocodyli MP145.</title>
        <authorList>
            <person name="Glass J.I."/>
            <person name="Durkin A.S."/>
            <person name="Hostetler J."/>
            <person name="Jackson J."/>
            <person name="Johnson J."/>
            <person name="May M.A."/>
            <person name="Paralanov V."/>
            <person name="Radune D."/>
            <person name="Szczypinski B."/>
            <person name="Brown D.R."/>
        </authorList>
    </citation>
    <scope>NUCLEOTIDE SEQUENCE [LARGE SCALE GENOMIC DNA]</scope>
    <source>
        <strain evidence="3">ATCC 51981 / MP145</strain>
    </source>
</reference>
<evidence type="ECO:0000313" key="2">
    <source>
        <dbReference type="EMBL" id="ADE19897.1"/>
    </source>
</evidence>
<keyword evidence="1" id="KW-1133">Transmembrane helix</keyword>
<keyword evidence="3" id="KW-1185">Reference proteome</keyword>
<evidence type="ECO:0008006" key="4">
    <source>
        <dbReference type="Google" id="ProtNLM"/>
    </source>
</evidence>
<dbReference type="HOGENOM" id="CLU_1584670_0_0_14"/>
<feature type="transmembrane region" description="Helical" evidence="1">
    <location>
        <begin position="108"/>
        <end position="129"/>
    </location>
</feature>
<organism evidence="2 3">
    <name type="scientific">Mycoplasma crocodyli (strain ATCC 51981 / MP145)</name>
    <dbReference type="NCBI Taxonomy" id="512564"/>
    <lineage>
        <taxon>Bacteria</taxon>
        <taxon>Bacillati</taxon>
        <taxon>Mycoplasmatota</taxon>
        <taxon>Mollicutes</taxon>
        <taxon>Mycoplasmataceae</taxon>
        <taxon>Mycoplasma</taxon>
    </lineage>
</organism>
<sequence>MLVCCSLIILLLIFWIFTSINFPPNLPKFEGTNSDIEAQEKTFITNYYLGKVMSYISNSLVIIAFVIYLTLARHRVQVGYGFFISWIIVFTLLGFVCHVSPYSHHSNGLIAIGALTSILTTSVLIYLIYSAIKLHIERKVQYYEYYKIHKQKNKNGNT</sequence>
<dbReference type="RefSeq" id="WP_013054673.1">
    <property type="nucleotide sequence ID" value="NC_014014.1"/>
</dbReference>
<feature type="transmembrane region" description="Helical" evidence="1">
    <location>
        <begin position="52"/>
        <end position="71"/>
    </location>
</feature>
<reference key="2">
    <citation type="submission" date="2010-03" db="EMBL/GenBank/DDBJ databases">
        <authorList>
            <person name="Ma Z."/>
            <person name="Wang X."/>
            <person name="Liu H."/>
        </authorList>
    </citation>
    <scope>NUCLEOTIDE SEQUENCE</scope>
    <source>
        <strain>MP145</strain>
    </source>
</reference>
<proteinExistence type="predicted"/>
<dbReference type="EMBL" id="CP001991">
    <property type="protein sequence ID" value="ADE19897.1"/>
    <property type="molecule type" value="Genomic_DNA"/>
</dbReference>
<name>D5E6D1_MYCCM</name>
<dbReference type="AlphaFoldDB" id="D5E6D1"/>
<keyword evidence="1" id="KW-0812">Transmembrane</keyword>
<evidence type="ECO:0000313" key="3">
    <source>
        <dbReference type="Proteomes" id="UP000001845"/>
    </source>
</evidence>
<accession>D5E6D1</accession>